<evidence type="ECO:0000313" key="9">
    <source>
        <dbReference type="Proteomes" id="UP001601444"/>
    </source>
</evidence>
<evidence type="ECO:0000256" key="1">
    <source>
        <dbReference type="ARBA" id="ARBA00004651"/>
    </source>
</evidence>
<evidence type="ECO:0000256" key="4">
    <source>
        <dbReference type="ARBA" id="ARBA00022989"/>
    </source>
</evidence>
<dbReference type="PANTHER" id="PTHR35007:SF3">
    <property type="entry name" value="POSSIBLE CONSERVED ALANINE RICH MEMBRANE PROTEIN"/>
    <property type="match status" value="1"/>
</dbReference>
<name>A0ABW6PH55_9NOCA</name>
<dbReference type="Pfam" id="PF00482">
    <property type="entry name" value="T2SSF"/>
    <property type="match status" value="1"/>
</dbReference>
<proteinExistence type="predicted"/>
<evidence type="ECO:0000256" key="6">
    <source>
        <dbReference type="SAM" id="Phobius"/>
    </source>
</evidence>
<feature type="transmembrane region" description="Helical" evidence="6">
    <location>
        <begin position="182"/>
        <end position="203"/>
    </location>
</feature>
<evidence type="ECO:0000256" key="5">
    <source>
        <dbReference type="ARBA" id="ARBA00023136"/>
    </source>
</evidence>
<protein>
    <submittedName>
        <fullName evidence="8">Type II secretion system F family protein</fullName>
    </submittedName>
</protein>
<keyword evidence="3 6" id="KW-0812">Transmembrane</keyword>
<dbReference type="RefSeq" id="WP_387698837.1">
    <property type="nucleotide sequence ID" value="NZ_JBIAMX010000001.1"/>
</dbReference>
<reference evidence="8 9" key="1">
    <citation type="submission" date="2024-10" db="EMBL/GenBank/DDBJ databases">
        <title>The Natural Products Discovery Center: Release of the First 8490 Sequenced Strains for Exploring Actinobacteria Biosynthetic Diversity.</title>
        <authorList>
            <person name="Kalkreuter E."/>
            <person name="Kautsar S.A."/>
            <person name="Yang D."/>
            <person name="Bader C.D."/>
            <person name="Teijaro C.N."/>
            <person name="Fluegel L."/>
            <person name="Davis C.M."/>
            <person name="Simpson J.R."/>
            <person name="Lauterbach L."/>
            <person name="Steele A.D."/>
            <person name="Gui C."/>
            <person name="Meng S."/>
            <person name="Li G."/>
            <person name="Viehrig K."/>
            <person name="Ye F."/>
            <person name="Su P."/>
            <person name="Kiefer A.F."/>
            <person name="Nichols A."/>
            <person name="Cepeda A.J."/>
            <person name="Yan W."/>
            <person name="Fan B."/>
            <person name="Jiang Y."/>
            <person name="Adhikari A."/>
            <person name="Zheng C.-J."/>
            <person name="Schuster L."/>
            <person name="Cowan T.M."/>
            <person name="Smanski M.J."/>
            <person name="Chevrette M.G."/>
            <person name="De Carvalho L.P.S."/>
            <person name="Shen B."/>
        </authorList>
    </citation>
    <scope>NUCLEOTIDE SEQUENCE [LARGE SCALE GENOMIC DNA]</scope>
    <source>
        <strain evidence="8 9">NPDC004045</strain>
    </source>
</reference>
<organism evidence="8 9">
    <name type="scientific">Nocardia thailandica</name>
    <dbReference type="NCBI Taxonomy" id="257275"/>
    <lineage>
        <taxon>Bacteria</taxon>
        <taxon>Bacillati</taxon>
        <taxon>Actinomycetota</taxon>
        <taxon>Actinomycetes</taxon>
        <taxon>Mycobacteriales</taxon>
        <taxon>Nocardiaceae</taxon>
        <taxon>Nocardia</taxon>
    </lineage>
</organism>
<evidence type="ECO:0000313" key="8">
    <source>
        <dbReference type="EMBL" id="MFF0541732.1"/>
    </source>
</evidence>
<keyword evidence="4 6" id="KW-1133">Transmembrane helix</keyword>
<keyword evidence="5 6" id="KW-0472">Membrane</keyword>
<keyword evidence="2" id="KW-1003">Cell membrane</keyword>
<evidence type="ECO:0000259" key="7">
    <source>
        <dbReference type="Pfam" id="PF00482"/>
    </source>
</evidence>
<gene>
    <name evidence="8" type="ORF">ACFYTF_02740</name>
</gene>
<feature type="domain" description="Type II secretion system protein GspF" evidence="7">
    <location>
        <begin position="62"/>
        <end position="188"/>
    </location>
</feature>
<comment type="caution">
    <text evidence="8">The sequence shown here is derived from an EMBL/GenBank/DDBJ whole genome shotgun (WGS) entry which is preliminary data.</text>
</comment>
<keyword evidence="9" id="KW-1185">Reference proteome</keyword>
<comment type="subcellular location">
    <subcellularLocation>
        <location evidence="1">Cell membrane</location>
        <topology evidence="1">Multi-pass membrane protein</topology>
    </subcellularLocation>
</comment>
<dbReference type="EMBL" id="JBIAMX010000001">
    <property type="protein sequence ID" value="MFF0541732.1"/>
    <property type="molecule type" value="Genomic_DNA"/>
</dbReference>
<dbReference type="InterPro" id="IPR018076">
    <property type="entry name" value="T2SS_GspF_dom"/>
</dbReference>
<sequence length="209" mass="20767">MWQSVIGIAPEAALAGAAALLVWPVHTAAQRRLRSLRPGTARAGAAKRGRTRDDPLAAASAFDLLAACLRAGLPMSAAARASAPSAPEVLGAALARAADLLVLGADPASAWERAAADAAGLPGADDVESLARMARRSARSGASLAAAVGELADHRRAAVEDAAVARAERAGVLIGGPLGLCFLPAFVCLGIVPVVIGLAGRVLGNGGLP</sequence>
<accession>A0ABW6PH55</accession>
<dbReference type="PANTHER" id="PTHR35007">
    <property type="entry name" value="INTEGRAL MEMBRANE PROTEIN-RELATED"/>
    <property type="match status" value="1"/>
</dbReference>
<dbReference type="Proteomes" id="UP001601444">
    <property type="component" value="Unassembled WGS sequence"/>
</dbReference>
<evidence type="ECO:0000256" key="2">
    <source>
        <dbReference type="ARBA" id="ARBA00022475"/>
    </source>
</evidence>
<evidence type="ECO:0000256" key="3">
    <source>
        <dbReference type="ARBA" id="ARBA00022692"/>
    </source>
</evidence>